<dbReference type="AlphaFoldDB" id="A0A9P5XCJ3"/>
<dbReference type="Proteomes" id="UP000807342">
    <property type="component" value="Unassembled WGS sequence"/>
</dbReference>
<sequence length="100" mass="11162">MSLMTLATCVGLALIIRAAIVPVIPSHVDKPYNVFQYLVCESGTCTFRKIFRKLWPSLVPGLILSIFGTQLEFFKCWVCRRPTKPLQQGPDETDATSISS</sequence>
<dbReference type="EMBL" id="MU151227">
    <property type="protein sequence ID" value="KAF9446821.1"/>
    <property type="molecule type" value="Genomic_DNA"/>
</dbReference>
<keyword evidence="3" id="KW-1185">Reference proteome</keyword>
<proteinExistence type="predicted"/>
<reference evidence="2" key="1">
    <citation type="submission" date="2020-11" db="EMBL/GenBank/DDBJ databases">
        <authorList>
            <consortium name="DOE Joint Genome Institute"/>
            <person name="Ahrendt S."/>
            <person name="Riley R."/>
            <person name="Andreopoulos W."/>
            <person name="Labutti K."/>
            <person name="Pangilinan J."/>
            <person name="Ruiz-Duenas F.J."/>
            <person name="Barrasa J.M."/>
            <person name="Sanchez-Garcia M."/>
            <person name="Camarero S."/>
            <person name="Miyauchi S."/>
            <person name="Serrano A."/>
            <person name="Linde D."/>
            <person name="Babiker R."/>
            <person name="Drula E."/>
            <person name="Ayuso-Fernandez I."/>
            <person name="Pacheco R."/>
            <person name="Padilla G."/>
            <person name="Ferreira P."/>
            <person name="Barriuso J."/>
            <person name="Kellner H."/>
            <person name="Castanera R."/>
            <person name="Alfaro M."/>
            <person name="Ramirez L."/>
            <person name="Pisabarro A.G."/>
            <person name="Kuo A."/>
            <person name="Tritt A."/>
            <person name="Lipzen A."/>
            <person name="He G."/>
            <person name="Yan M."/>
            <person name="Ng V."/>
            <person name="Cullen D."/>
            <person name="Martin F."/>
            <person name="Rosso M.-N."/>
            <person name="Henrissat B."/>
            <person name="Hibbett D."/>
            <person name="Martinez A.T."/>
            <person name="Grigoriev I.V."/>
        </authorList>
    </citation>
    <scope>NUCLEOTIDE SEQUENCE</scope>
    <source>
        <strain evidence="2">MF-IS2</strain>
    </source>
</reference>
<accession>A0A9P5XCJ3</accession>
<evidence type="ECO:0000256" key="1">
    <source>
        <dbReference type="SAM" id="SignalP"/>
    </source>
</evidence>
<name>A0A9P5XCJ3_9AGAR</name>
<evidence type="ECO:0000313" key="3">
    <source>
        <dbReference type="Proteomes" id="UP000807342"/>
    </source>
</evidence>
<gene>
    <name evidence="2" type="ORF">P691DRAFT_158735</name>
</gene>
<comment type="caution">
    <text evidence="2">The sequence shown here is derived from an EMBL/GenBank/DDBJ whole genome shotgun (WGS) entry which is preliminary data.</text>
</comment>
<keyword evidence="1" id="KW-0732">Signal</keyword>
<protein>
    <submittedName>
        <fullName evidence="2">Uncharacterized protein</fullName>
    </submittedName>
</protein>
<organism evidence="2 3">
    <name type="scientific">Macrolepiota fuliginosa MF-IS2</name>
    <dbReference type="NCBI Taxonomy" id="1400762"/>
    <lineage>
        <taxon>Eukaryota</taxon>
        <taxon>Fungi</taxon>
        <taxon>Dikarya</taxon>
        <taxon>Basidiomycota</taxon>
        <taxon>Agaricomycotina</taxon>
        <taxon>Agaricomycetes</taxon>
        <taxon>Agaricomycetidae</taxon>
        <taxon>Agaricales</taxon>
        <taxon>Agaricineae</taxon>
        <taxon>Agaricaceae</taxon>
        <taxon>Macrolepiota</taxon>
    </lineage>
</organism>
<evidence type="ECO:0000313" key="2">
    <source>
        <dbReference type="EMBL" id="KAF9446821.1"/>
    </source>
</evidence>
<feature type="chain" id="PRO_5040498019" evidence="1">
    <location>
        <begin position="19"/>
        <end position="100"/>
    </location>
</feature>
<feature type="signal peptide" evidence="1">
    <location>
        <begin position="1"/>
        <end position="18"/>
    </location>
</feature>